<accession>U1N579</accession>
<dbReference type="InterPro" id="IPR050490">
    <property type="entry name" value="Bact_solute-bd_prot1"/>
</dbReference>
<protein>
    <recommendedName>
        <fullName evidence="7">ABC-type sugar transport system, periplasmic component</fullName>
    </recommendedName>
</protein>
<dbReference type="Pfam" id="PF13416">
    <property type="entry name" value="SBP_bac_8"/>
    <property type="match status" value="1"/>
</dbReference>
<gene>
    <name evidence="5" type="ORF">J07HQW1_01794</name>
</gene>
<evidence type="ECO:0000313" key="6">
    <source>
        <dbReference type="Proteomes" id="UP000030649"/>
    </source>
</evidence>
<keyword evidence="3" id="KW-0732">Signal</keyword>
<dbReference type="AlphaFoldDB" id="U1N579"/>
<feature type="compositionally biased region" description="Low complexity" evidence="4">
    <location>
        <begin position="42"/>
        <end position="59"/>
    </location>
</feature>
<dbReference type="SUPFAM" id="SSF53850">
    <property type="entry name" value="Periplasmic binding protein-like II"/>
    <property type="match status" value="1"/>
</dbReference>
<dbReference type="InterPro" id="IPR006311">
    <property type="entry name" value="TAT_signal"/>
</dbReference>
<evidence type="ECO:0000256" key="3">
    <source>
        <dbReference type="ARBA" id="ARBA00022729"/>
    </source>
</evidence>
<dbReference type="EMBL" id="KE356560">
    <property type="protein sequence ID" value="ERG91760.1"/>
    <property type="molecule type" value="Genomic_DNA"/>
</dbReference>
<feature type="compositionally biased region" description="Polar residues" evidence="4">
    <location>
        <begin position="490"/>
        <end position="503"/>
    </location>
</feature>
<evidence type="ECO:0008006" key="7">
    <source>
        <dbReference type="Google" id="ProtNLM"/>
    </source>
</evidence>
<dbReference type="PANTHER" id="PTHR43649:SF34">
    <property type="entry name" value="ABC TRANSPORTER PERIPLASMIC-BINDING PROTEIN YCJN-RELATED"/>
    <property type="match status" value="1"/>
</dbReference>
<dbReference type="PANTHER" id="PTHR43649">
    <property type="entry name" value="ARABINOSE-BINDING PROTEIN-RELATED"/>
    <property type="match status" value="1"/>
</dbReference>
<evidence type="ECO:0000256" key="1">
    <source>
        <dbReference type="ARBA" id="ARBA00008520"/>
    </source>
</evidence>
<keyword evidence="2" id="KW-0813">Transport</keyword>
<dbReference type="STRING" id="1238424.J07HQW1_01794"/>
<name>U1N579_9EURY</name>
<dbReference type="HOGENOM" id="CLU_041387_0_0_2"/>
<feature type="region of interest" description="Disordered" evidence="4">
    <location>
        <begin position="41"/>
        <end position="60"/>
    </location>
</feature>
<sequence length="503" mass="54709">MGSETNNTRSSRRQFSRRQYLQTAIASGVGVGLAGCAGGNGSDSSGGSTSGSTSESETTIQFASDDTFKEQQSRINELLHENGVSDSVTVEILGGSFVSSGRKNKYGNILSASQQQPTMFMMDNGWTIPFIARGEIANLSNELDDSLVSTIRDTYIDTMVATATRNGDLYGVPLFADFPVIQYRKDKVLEAGFSESELETWSTESMSWQQFSNVVADTMEANPEMRGYNFQGAAYIGLSCCNFVEIMSAWGGSYFGDFENLFGPIGDRPVTVNEEPVVQAINMIRHFIHDENPNGQWDDFAGGISPEAVVQYKEESSRKPFTNGEVLFHRNWPYAININADPENGLGQEKLGTMPIPYGVTPEESKYGPEIGGIPAALGGWHVTLNPNAPEEKKAAAKEVMEALTKKPVQIGLADAGGWLPPVADTLRSDELKEKTSTVSPHLDSLAVAAENAVPRPVTVVWPQQAQQINSEVNAAFKQEKSAREAMDSLHQSLTTLEEQNAQ</sequence>
<reference evidence="5 6" key="1">
    <citation type="journal article" date="2013" name="PLoS ONE">
        <title>Assembly-driven community genomics of a hypersaline microbial ecosystem.</title>
        <authorList>
            <person name="Podell S."/>
            <person name="Ugalde J.A."/>
            <person name="Narasingarao P."/>
            <person name="Banfield J.F."/>
            <person name="Heidelberg K.B."/>
            <person name="Allen E.E."/>
        </authorList>
    </citation>
    <scope>NUCLEOTIDE SEQUENCE [LARGE SCALE GENOMIC DNA]</scope>
    <source>
        <strain evidence="6">J07HQW1</strain>
    </source>
</reference>
<dbReference type="PROSITE" id="PS51318">
    <property type="entry name" value="TAT"/>
    <property type="match status" value="1"/>
</dbReference>
<evidence type="ECO:0000256" key="4">
    <source>
        <dbReference type="SAM" id="MobiDB-lite"/>
    </source>
</evidence>
<proteinExistence type="inferred from homology"/>
<comment type="similarity">
    <text evidence="1">Belongs to the bacterial solute-binding protein 1 family.</text>
</comment>
<dbReference type="Proteomes" id="UP000030649">
    <property type="component" value="Unassembled WGS sequence"/>
</dbReference>
<feature type="region of interest" description="Disordered" evidence="4">
    <location>
        <begin position="480"/>
        <end position="503"/>
    </location>
</feature>
<organism evidence="5 6">
    <name type="scientific">Haloquadratum walsbyi J07HQW1</name>
    <dbReference type="NCBI Taxonomy" id="1238424"/>
    <lineage>
        <taxon>Archaea</taxon>
        <taxon>Methanobacteriati</taxon>
        <taxon>Methanobacteriota</taxon>
        <taxon>Stenosarchaea group</taxon>
        <taxon>Halobacteria</taxon>
        <taxon>Halobacteriales</taxon>
        <taxon>Haloferacaceae</taxon>
        <taxon>Haloquadratum</taxon>
    </lineage>
</organism>
<dbReference type="Gene3D" id="3.40.190.10">
    <property type="entry name" value="Periplasmic binding protein-like II"/>
    <property type="match status" value="2"/>
</dbReference>
<evidence type="ECO:0000313" key="5">
    <source>
        <dbReference type="EMBL" id="ERG91760.1"/>
    </source>
</evidence>
<evidence type="ECO:0000256" key="2">
    <source>
        <dbReference type="ARBA" id="ARBA00022448"/>
    </source>
</evidence>
<dbReference type="InterPro" id="IPR006059">
    <property type="entry name" value="SBP"/>
</dbReference>